<dbReference type="GO" id="GO:0006979">
    <property type="term" value="P:response to oxidative stress"/>
    <property type="evidence" value="ECO:0007669"/>
    <property type="project" value="InterPro"/>
</dbReference>
<name>A0A9D4CUB9_DREPO</name>
<comment type="caution">
    <text evidence="1">The sequence shown here is derived from an EMBL/GenBank/DDBJ whole genome shotgun (WGS) entry which is preliminary data.</text>
</comment>
<dbReference type="InterPro" id="IPR037120">
    <property type="entry name" value="Haem_peroxidase_sf_animal"/>
</dbReference>
<dbReference type="EMBL" id="JAIWYP010000011">
    <property type="protein sequence ID" value="KAH3733125.1"/>
    <property type="molecule type" value="Genomic_DNA"/>
</dbReference>
<dbReference type="InterPro" id="IPR019791">
    <property type="entry name" value="Haem_peroxidase_animal"/>
</dbReference>
<proteinExistence type="predicted"/>
<organism evidence="1 2">
    <name type="scientific">Dreissena polymorpha</name>
    <name type="common">Zebra mussel</name>
    <name type="synonym">Mytilus polymorpha</name>
    <dbReference type="NCBI Taxonomy" id="45954"/>
    <lineage>
        <taxon>Eukaryota</taxon>
        <taxon>Metazoa</taxon>
        <taxon>Spiralia</taxon>
        <taxon>Lophotrochozoa</taxon>
        <taxon>Mollusca</taxon>
        <taxon>Bivalvia</taxon>
        <taxon>Autobranchia</taxon>
        <taxon>Heteroconchia</taxon>
        <taxon>Euheterodonta</taxon>
        <taxon>Imparidentia</taxon>
        <taxon>Neoheterodontei</taxon>
        <taxon>Myida</taxon>
        <taxon>Dreissenoidea</taxon>
        <taxon>Dreissenidae</taxon>
        <taxon>Dreissena</taxon>
    </lineage>
</organism>
<protein>
    <submittedName>
        <fullName evidence="1">Uncharacterized protein</fullName>
    </submittedName>
</protein>
<dbReference type="Pfam" id="PF03098">
    <property type="entry name" value="An_peroxidase"/>
    <property type="match status" value="1"/>
</dbReference>
<evidence type="ECO:0000313" key="1">
    <source>
        <dbReference type="EMBL" id="KAH3733125.1"/>
    </source>
</evidence>
<reference evidence="1" key="2">
    <citation type="submission" date="2020-11" db="EMBL/GenBank/DDBJ databases">
        <authorList>
            <person name="McCartney M.A."/>
            <person name="Auch B."/>
            <person name="Kono T."/>
            <person name="Mallez S."/>
            <person name="Becker A."/>
            <person name="Gohl D.M."/>
            <person name="Silverstein K.A.T."/>
            <person name="Koren S."/>
            <person name="Bechman K.B."/>
            <person name="Herman A."/>
            <person name="Abrahante J.E."/>
            <person name="Garbe J."/>
        </authorList>
    </citation>
    <scope>NUCLEOTIDE SEQUENCE</scope>
    <source>
        <strain evidence="1">Duluth1</strain>
        <tissue evidence="1">Whole animal</tissue>
    </source>
</reference>
<dbReference type="GO" id="GO:0020037">
    <property type="term" value="F:heme binding"/>
    <property type="evidence" value="ECO:0007669"/>
    <property type="project" value="InterPro"/>
</dbReference>
<dbReference type="SUPFAM" id="SSF48113">
    <property type="entry name" value="Heme-dependent peroxidases"/>
    <property type="match status" value="1"/>
</dbReference>
<keyword evidence="2" id="KW-1185">Reference proteome</keyword>
<gene>
    <name evidence="1" type="ORF">DPMN_039550</name>
</gene>
<dbReference type="InterPro" id="IPR010255">
    <property type="entry name" value="Haem_peroxidase_sf"/>
</dbReference>
<dbReference type="Proteomes" id="UP000828390">
    <property type="component" value="Unassembled WGS sequence"/>
</dbReference>
<dbReference type="GO" id="GO:0004601">
    <property type="term" value="F:peroxidase activity"/>
    <property type="evidence" value="ECO:0007669"/>
    <property type="project" value="InterPro"/>
</dbReference>
<sequence length="70" mass="8187">MAETTLPGAKVGPTFRHILVDQFRRLRDGDRWVCERTVCQLWHVMIYRRSVTRGVPGIQSYQLSNRDELA</sequence>
<dbReference type="AlphaFoldDB" id="A0A9D4CUB9"/>
<dbReference type="Gene3D" id="1.10.640.10">
    <property type="entry name" value="Haem peroxidase domain superfamily, animal type"/>
    <property type="match status" value="1"/>
</dbReference>
<evidence type="ECO:0000313" key="2">
    <source>
        <dbReference type="Proteomes" id="UP000828390"/>
    </source>
</evidence>
<dbReference type="PROSITE" id="PS50292">
    <property type="entry name" value="PEROXIDASE_3"/>
    <property type="match status" value="1"/>
</dbReference>
<accession>A0A9D4CUB9</accession>
<reference evidence="1" key="1">
    <citation type="journal article" date="2019" name="bioRxiv">
        <title>The Genome of the Zebra Mussel, Dreissena polymorpha: A Resource for Invasive Species Research.</title>
        <authorList>
            <person name="McCartney M.A."/>
            <person name="Auch B."/>
            <person name="Kono T."/>
            <person name="Mallez S."/>
            <person name="Zhang Y."/>
            <person name="Obille A."/>
            <person name="Becker A."/>
            <person name="Abrahante J.E."/>
            <person name="Garbe J."/>
            <person name="Badalamenti J.P."/>
            <person name="Herman A."/>
            <person name="Mangelson H."/>
            <person name="Liachko I."/>
            <person name="Sullivan S."/>
            <person name="Sone E.D."/>
            <person name="Koren S."/>
            <person name="Silverstein K.A.T."/>
            <person name="Beckman K.B."/>
            <person name="Gohl D.M."/>
        </authorList>
    </citation>
    <scope>NUCLEOTIDE SEQUENCE</scope>
    <source>
        <strain evidence="1">Duluth1</strain>
        <tissue evidence="1">Whole animal</tissue>
    </source>
</reference>